<gene>
    <name evidence="9" type="ORF">ACFO8Q_10385</name>
</gene>
<dbReference type="InterPro" id="IPR020610">
    <property type="entry name" value="Thiolase_AS"/>
</dbReference>
<sequence length="399" mass="42745">MREAVIIDAVRTPIGKYNGALKDVRADDLAAHVIRELLARNPIDPSLVEDVYFGCTNQGGEDNRNVARMALLLAGMPETVPGVTVNRLCASGLEAVNQAAAAIKSDLGDVFIAGGTESMTRAPYVMMKPQLGGMRDNQTLYDTTIGWRLVNPTLAKLYPPISLGETAENVAERYGVSREEQDEFALRSQMKAHQSITNGRFKDEIVPVTVPQRKGEVRIFDTDEFPRPDTTLEKLSQLKPAFLEGGTVTAGNSSGINDGASALLIMERETAERLGLKPMARIVSSAVSGVHPSYMGIGPIPATQKALKRAGLSVDSLDLIELNEAFASQSIACIKELGLDIGKVNVNGGAIALGHPLGCSGARITTTLLHEMMRRDCRYGLATMCVGVGQGIATIIEKL</sequence>
<dbReference type="InterPro" id="IPR020616">
    <property type="entry name" value="Thiolase_N"/>
</dbReference>
<proteinExistence type="inferred from homology"/>
<comment type="pathway">
    <text evidence="1">Lipid metabolism.</text>
</comment>
<dbReference type="Pfam" id="PF00108">
    <property type="entry name" value="Thiolase_N"/>
    <property type="match status" value="1"/>
</dbReference>
<dbReference type="InterPro" id="IPR020615">
    <property type="entry name" value="Thiolase_acyl_enz_int_AS"/>
</dbReference>
<dbReference type="Proteomes" id="UP001596002">
    <property type="component" value="Unassembled WGS sequence"/>
</dbReference>
<dbReference type="SUPFAM" id="SSF53901">
    <property type="entry name" value="Thiolase-like"/>
    <property type="match status" value="2"/>
</dbReference>
<evidence type="ECO:0000256" key="3">
    <source>
        <dbReference type="ARBA" id="ARBA00022679"/>
    </source>
</evidence>
<dbReference type="PROSITE" id="PS00098">
    <property type="entry name" value="THIOLASE_1"/>
    <property type="match status" value="1"/>
</dbReference>
<keyword evidence="4 6" id="KW-0012">Acyltransferase</keyword>
<dbReference type="PROSITE" id="PS00099">
    <property type="entry name" value="THIOLASE_3"/>
    <property type="match status" value="1"/>
</dbReference>
<comment type="caution">
    <text evidence="9">The sequence shown here is derived from an EMBL/GenBank/DDBJ whole genome shotgun (WGS) entry which is preliminary data.</text>
</comment>
<name>A0ABV9Q546_9BACL</name>
<feature type="domain" description="Thiolase N-terminal" evidence="7">
    <location>
        <begin position="5"/>
        <end position="268"/>
    </location>
</feature>
<evidence type="ECO:0000259" key="8">
    <source>
        <dbReference type="Pfam" id="PF02803"/>
    </source>
</evidence>
<keyword evidence="10" id="KW-1185">Reference proteome</keyword>
<dbReference type="Pfam" id="PF02803">
    <property type="entry name" value="Thiolase_C"/>
    <property type="match status" value="1"/>
</dbReference>
<dbReference type="InterPro" id="IPR020617">
    <property type="entry name" value="Thiolase_C"/>
</dbReference>
<dbReference type="Gene3D" id="3.40.47.10">
    <property type="match status" value="2"/>
</dbReference>
<dbReference type="RefSeq" id="WP_380025689.1">
    <property type="nucleotide sequence ID" value="NZ_JBHSHC010000087.1"/>
</dbReference>
<evidence type="ECO:0000313" key="9">
    <source>
        <dbReference type="EMBL" id="MFC4767765.1"/>
    </source>
</evidence>
<organism evidence="9 10">
    <name type="scientific">Effusibacillus consociatus</name>
    <dbReference type="NCBI Taxonomy" id="1117041"/>
    <lineage>
        <taxon>Bacteria</taxon>
        <taxon>Bacillati</taxon>
        <taxon>Bacillota</taxon>
        <taxon>Bacilli</taxon>
        <taxon>Bacillales</taxon>
        <taxon>Alicyclobacillaceae</taxon>
        <taxon>Effusibacillus</taxon>
    </lineage>
</organism>
<comment type="similarity">
    <text evidence="2 6">Belongs to the thiolase-like superfamily. Thiolase family.</text>
</comment>
<dbReference type="InterPro" id="IPR016039">
    <property type="entry name" value="Thiolase-like"/>
</dbReference>
<dbReference type="InterPro" id="IPR020613">
    <property type="entry name" value="Thiolase_CS"/>
</dbReference>
<dbReference type="EC" id="2.3.1.16" evidence="5"/>
<dbReference type="NCBIfam" id="TIGR01930">
    <property type="entry name" value="AcCoA-C-Actrans"/>
    <property type="match status" value="1"/>
</dbReference>
<keyword evidence="3 6" id="KW-0808">Transferase</keyword>
<evidence type="ECO:0000256" key="2">
    <source>
        <dbReference type="ARBA" id="ARBA00010982"/>
    </source>
</evidence>
<accession>A0ABV9Q546</accession>
<dbReference type="InterPro" id="IPR050215">
    <property type="entry name" value="Thiolase-like_sf_Thiolase"/>
</dbReference>
<evidence type="ECO:0000256" key="4">
    <source>
        <dbReference type="ARBA" id="ARBA00023315"/>
    </source>
</evidence>
<dbReference type="PROSITE" id="PS00737">
    <property type="entry name" value="THIOLASE_2"/>
    <property type="match status" value="1"/>
</dbReference>
<dbReference type="EMBL" id="JBHSHC010000087">
    <property type="protein sequence ID" value="MFC4767765.1"/>
    <property type="molecule type" value="Genomic_DNA"/>
</dbReference>
<protein>
    <recommendedName>
        <fullName evidence="5">acetyl-CoA C-acyltransferase</fullName>
        <ecNumber evidence="5">2.3.1.16</ecNumber>
    </recommendedName>
</protein>
<feature type="domain" description="Thiolase C-terminal" evidence="8">
    <location>
        <begin position="276"/>
        <end position="398"/>
    </location>
</feature>
<dbReference type="PIRSF" id="PIRSF000429">
    <property type="entry name" value="Ac-CoA_Ac_transf"/>
    <property type="match status" value="1"/>
</dbReference>
<evidence type="ECO:0000256" key="5">
    <source>
        <dbReference type="ARBA" id="ARBA00024073"/>
    </source>
</evidence>
<evidence type="ECO:0000259" key="7">
    <source>
        <dbReference type="Pfam" id="PF00108"/>
    </source>
</evidence>
<dbReference type="InterPro" id="IPR002155">
    <property type="entry name" value="Thiolase"/>
</dbReference>
<evidence type="ECO:0000256" key="1">
    <source>
        <dbReference type="ARBA" id="ARBA00005189"/>
    </source>
</evidence>
<evidence type="ECO:0000256" key="6">
    <source>
        <dbReference type="RuleBase" id="RU003557"/>
    </source>
</evidence>
<dbReference type="CDD" id="cd00751">
    <property type="entry name" value="thiolase"/>
    <property type="match status" value="1"/>
</dbReference>
<reference evidence="10" key="1">
    <citation type="journal article" date="2019" name="Int. J. Syst. Evol. Microbiol.">
        <title>The Global Catalogue of Microorganisms (GCM) 10K type strain sequencing project: providing services to taxonomists for standard genome sequencing and annotation.</title>
        <authorList>
            <consortium name="The Broad Institute Genomics Platform"/>
            <consortium name="The Broad Institute Genome Sequencing Center for Infectious Disease"/>
            <person name="Wu L."/>
            <person name="Ma J."/>
        </authorList>
    </citation>
    <scope>NUCLEOTIDE SEQUENCE [LARGE SCALE GENOMIC DNA]</scope>
    <source>
        <strain evidence="10">WYCCWR 12678</strain>
    </source>
</reference>
<evidence type="ECO:0000313" key="10">
    <source>
        <dbReference type="Proteomes" id="UP001596002"/>
    </source>
</evidence>
<dbReference type="PANTHER" id="PTHR43853:SF2">
    <property type="entry name" value="3-OXOADIPYL-COA_3-OXO-5,6-DEHYDROSUBERYL-COA THIOLASE"/>
    <property type="match status" value="1"/>
</dbReference>
<dbReference type="PANTHER" id="PTHR43853">
    <property type="entry name" value="3-KETOACYL-COA THIOLASE, PEROXISOMAL"/>
    <property type="match status" value="1"/>
</dbReference>